<dbReference type="VEuPathDB" id="FungiDB:PSHT_15010"/>
<dbReference type="EMBL" id="PKSL01000160">
    <property type="protein sequence ID" value="POW01378.1"/>
    <property type="molecule type" value="Genomic_DNA"/>
</dbReference>
<organism evidence="2 3">
    <name type="scientific">Puccinia striiformis</name>
    <dbReference type="NCBI Taxonomy" id="27350"/>
    <lineage>
        <taxon>Eukaryota</taxon>
        <taxon>Fungi</taxon>
        <taxon>Dikarya</taxon>
        <taxon>Basidiomycota</taxon>
        <taxon>Pucciniomycotina</taxon>
        <taxon>Pucciniomycetes</taxon>
        <taxon>Pucciniales</taxon>
        <taxon>Pucciniaceae</taxon>
        <taxon>Puccinia</taxon>
    </lineage>
</organism>
<dbReference type="PANTHER" id="PTHR13138:SF3">
    <property type="entry name" value="CD2 ANTIGEN CYTOPLASMIC TAIL-BINDING PROTEIN 2"/>
    <property type="match status" value="1"/>
</dbReference>
<name>A0A2S4UVR2_9BASI</name>
<evidence type="ECO:0000256" key="1">
    <source>
        <dbReference type="SAM" id="MobiDB-lite"/>
    </source>
</evidence>
<protein>
    <submittedName>
        <fullName evidence="2">Uncharacterized protein</fullName>
    </submittedName>
</protein>
<dbReference type="VEuPathDB" id="FungiDB:PSHT_11050"/>
<dbReference type="AlphaFoldDB" id="A0A2S4UVR2"/>
<accession>A0A2S4UVR2</accession>
<feature type="compositionally biased region" description="Basic and acidic residues" evidence="1">
    <location>
        <begin position="68"/>
        <end position="105"/>
    </location>
</feature>
<dbReference type="Proteomes" id="UP000239156">
    <property type="component" value="Unassembled WGS sequence"/>
</dbReference>
<sequence>MHQETKKIEKGMGFLSSKFNMAEELQEGRMAADGSYVASAKDPNGVHDNWLEGVNSKKAIESARQAKQLRDQQHGQVEKEESMSSLRTRNDKRGLQEQQRNESKQTKKLSTQKKTSNGIEDSIMIDTESTQKNDDNLEQKHESISRRTRNQLKTEEEIKLDKRIEEITDLSSMLMGTHEELDIYDMSHGSIMGILKSEGLVPREWIPPTSVTAPSSFSSLGPTEPSQIFDQFIQQQQQPGSFNQQENSPVYGPFDKNRAWLIDSQELEFQLPNVADIRLTVHSTSPTGRPDIILVPGLFGSRNSKTSRLFGSRLPEYENIEIIFYPGDSGRRNSECTSVYDQHLLMILSIIN</sequence>
<reference evidence="2" key="1">
    <citation type="submission" date="2017-12" db="EMBL/GenBank/DDBJ databases">
        <title>Gene loss provides genomic basis for host adaptation in cereal stripe rust fungi.</title>
        <authorList>
            <person name="Xia C."/>
        </authorList>
    </citation>
    <scope>NUCLEOTIDE SEQUENCE [LARGE SCALE GENOMIC DNA]</scope>
    <source>
        <strain evidence="2">93-210</strain>
    </source>
</reference>
<evidence type="ECO:0000313" key="3">
    <source>
        <dbReference type="Proteomes" id="UP000239156"/>
    </source>
</evidence>
<dbReference type="VEuPathDB" id="FungiDB:PSTT_12507"/>
<feature type="compositionally biased region" description="Basic and acidic residues" evidence="1">
    <location>
        <begin position="129"/>
        <end position="145"/>
    </location>
</feature>
<comment type="caution">
    <text evidence="2">The sequence shown here is derived from an EMBL/GenBank/DDBJ whole genome shotgun (WGS) entry which is preliminary data.</text>
</comment>
<dbReference type="GO" id="GO:0005682">
    <property type="term" value="C:U5 snRNP"/>
    <property type="evidence" value="ECO:0007669"/>
    <property type="project" value="InterPro"/>
</dbReference>
<dbReference type="InterPro" id="IPR039905">
    <property type="entry name" value="CD2BP2/Lin1"/>
</dbReference>
<evidence type="ECO:0000313" key="2">
    <source>
        <dbReference type="EMBL" id="POW01378.1"/>
    </source>
</evidence>
<gene>
    <name evidence="2" type="ORF">PSTT_12507</name>
</gene>
<proteinExistence type="predicted"/>
<keyword evidence="3" id="KW-1185">Reference proteome</keyword>
<feature type="region of interest" description="Disordered" evidence="1">
    <location>
        <begin position="30"/>
        <end position="150"/>
    </location>
</feature>
<dbReference type="PANTHER" id="PTHR13138">
    <property type="entry name" value="PROTEIN LIN1"/>
    <property type="match status" value="1"/>
</dbReference>